<organism evidence="2 3">
    <name type="scientific">Fusarium oxysporum f. sp. cepae</name>
    <dbReference type="NCBI Taxonomy" id="396571"/>
    <lineage>
        <taxon>Eukaryota</taxon>
        <taxon>Fungi</taxon>
        <taxon>Dikarya</taxon>
        <taxon>Ascomycota</taxon>
        <taxon>Pezizomycotina</taxon>
        <taxon>Sordariomycetes</taxon>
        <taxon>Hypocreomycetidae</taxon>
        <taxon>Hypocreales</taxon>
        <taxon>Nectriaceae</taxon>
        <taxon>Fusarium</taxon>
        <taxon>Fusarium oxysporum species complex</taxon>
    </lineage>
</organism>
<protein>
    <submittedName>
        <fullName evidence="2">Uncharacterized protein</fullName>
    </submittedName>
</protein>
<gene>
    <name evidence="2" type="ORF">BFJ65_g14485</name>
</gene>
<accession>A0A3L6N0Z2</accession>
<feature type="compositionally biased region" description="Polar residues" evidence="1">
    <location>
        <begin position="29"/>
        <end position="40"/>
    </location>
</feature>
<feature type="region of interest" description="Disordered" evidence="1">
    <location>
        <begin position="18"/>
        <end position="40"/>
    </location>
</feature>
<comment type="caution">
    <text evidence="2">The sequence shown here is derived from an EMBL/GenBank/DDBJ whole genome shotgun (WGS) entry which is preliminary data.</text>
</comment>
<evidence type="ECO:0000313" key="3">
    <source>
        <dbReference type="Proteomes" id="UP000270866"/>
    </source>
</evidence>
<name>A0A3L6N0Z2_FUSOX</name>
<dbReference type="EMBL" id="MRCU01000010">
    <property type="protein sequence ID" value="RKK10487.1"/>
    <property type="molecule type" value="Genomic_DNA"/>
</dbReference>
<dbReference type="AlphaFoldDB" id="A0A3L6N0Z2"/>
<dbReference type="Proteomes" id="UP000270866">
    <property type="component" value="Unassembled WGS sequence"/>
</dbReference>
<proteinExistence type="predicted"/>
<reference evidence="2 3" key="1">
    <citation type="journal article" date="2018" name="Sci. Rep.">
        <title>Characterisation of pathogen-specific regions and novel effector candidates in Fusarium oxysporum f. sp. cepae.</title>
        <authorList>
            <person name="Armitage A.D."/>
            <person name="Taylor A."/>
            <person name="Sobczyk M.K."/>
            <person name="Baxter L."/>
            <person name="Greenfield B.P."/>
            <person name="Bates H.J."/>
            <person name="Wilson F."/>
            <person name="Jackson A.C."/>
            <person name="Ott S."/>
            <person name="Harrison R.J."/>
            <person name="Clarkson J.P."/>
        </authorList>
    </citation>
    <scope>NUCLEOTIDE SEQUENCE [LARGE SCALE GENOMIC DNA]</scope>
    <source>
        <strain evidence="2 3">FoC_Fus2</strain>
    </source>
</reference>
<evidence type="ECO:0000313" key="2">
    <source>
        <dbReference type="EMBL" id="RKK10487.1"/>
    </source>
</evidence>
<sequence length="388" mass="44220">MSPFSCFKPFIDRLRQSKETRYPPPYSEASPSTQPGTQSHNASCKVFKEWQKEGEESTNYKYDAWVLPEKLLGELAYDAQIKCLEYFLKLQKIHPFELKVRCILHNPYSGNQDTNLDVYMDIMAAKDMTTIVSHWEKFQNPRTEIDENIDSIIIESPTSDSEFGKTKDELFPFLLAKVATSQEGWPLDEFLERKDEIFRNDNLFPCSKGPAITGQFKVQSLSALRAIRRQTPQALYALNFVPETVANTTYNTVRSFFQPVDEALQQNSNIRRKNARVDSYSIKLLSFGSRDKPQRGNQWQQWDDDKSGNEDITDYTCMDATRFNSEGPGPKFAAKILLAAASPDLDRKNYDSGLYGDGTDLSLEEWKNCPACRSSKAAHSGASLLSKR</sequence>
<evidence type="ECO:0000256" key="1">
    <source>
        <dbReference type="SAM" id="MobiDB-lite"/>
    </source>
</evidence>